<dbReference type="InterPro" id="IPR010131">
    <property type="entry name" value="MdtP/NodT-like"/>
</dbReference>
<keyword evidence="5 10" id="KW-0732">Signal</keyword>
<comment type="function">
    <text evidence="9">Could be involved in resistance to puromycin, acriflavine and tetraphenylarsonium chloride.</text>
</comment>
<keyword evidence="13" id="KW-1185">Reference proteome</keyword>
<evidence type="ECO:0000256" key="9">
    <source>
        <dbReference type="ARBA" id="ARBA00037313"/>
    </source>
</evidence>
<evidence type="ECO:0000256" key="6">
    <source>
        <dbReference type="ARBA" id="ARBA00023136"/>
    </source>
</evidence>
<evidence type="ECO:0000256" key="2">
    <source>
        <dbReference type="ARBA" id="ARBA00007613"/>
    </source>
</evidence>
<dbReference type="RefSeq" id="WP_158985467.1">
    <property type="nucleotide sequence ID" value="NZ_BAABKY010000002.1"/>
</dbReference>
<dbReference type="Gene3D" id="2.20.200.10">
    <property type="entry name" value="Outer membrane efflux proteins (OEP)"/>
    <property type="match status" value="1"/>
</dbReference>
<comment type="similarity">
    <text evidence="2 10">Belongs to the outer membrane factor (OMF) (TC 1.B.17) family.</text>
</comment>
<dbReference type="Gene3D" id="1.20.1600.10">
    <property type="entry name" value="Outer membrane efflux proteins (OEP)"/>
    <property type="match status" value="1"/>
</dbReference>
<dbReference type="EMBL" id="BAABKY010000002">
    <property type="protein sequence ID" value="GAA5076271.1"/>
    <property type="molecule type" value="Genomic_DNA"/>
</dbReference>
<dbReference type="NCBIfam" id="TIGR01845">
    <property type="entry name" value="outer_NodT"/>
    <property type="match status" value="1"/>
</dbReference>
<keyword evidence="4 10" id="KW-0812">Transmembrane</keyword>
<evidence type="ECO:0000256" key="1">
    <source>
        <dbReference type="ARBA" id="ARBA00004370"/>
    </source>
</evidence>
<accession>A0ABP9LHN4</accession>
<evidence type="ECO:0000313" key="13">
    <source>
        <dbReference type="Proteomes" id="UP001501083"/>
    </source>
</evidence>
<keyword evidence="3 10" id="KW-1134">Transmembrane beta strand</keyword>
<comment type="subcellular location">
    <subcellularLocation>
        <location evidence="10">Cell outer membrane</location>
        <topology evidence="10">Lipid-anchor</topology>
    </subcellularLocation>
    <subcellularLocation>
        <location evidence="1">Membrane</location>
    </subcellularLocation>
</comment>
<keyword evidence="11" id="KW-0175">Coiled coil</keyword>
<dbReference type="InterPro" id="IPR003423">
    <property type="entry name" value="OMP_efflux"/>
</dbReference>
<evidence type="ECO:0000313" key="12">
    <source>
        <dbReference type="EMBL" id="GAA5076271.1"/>
    </source>
</evidence>
<dbReference type="SUPFAM" id="SSF56954">
    <property type="entry name" value="Outer membrane efflux proteins (OEP)"/>
    <property type="match status" value="1"/>
</dbReference>
<feature type="chain" id="PRO_5044999056" evidence="10">
    <location>
        <begin position="30"/>
        <end position="494"/>
    </location>
</feature>
<sequence>MSHTITGPHSGLKPVLSALAAALILTACASSRGLAPEGRPLEADSLQAQRSLSAGAASDAAFPSQDWWKTLGDAQLDALIAEALQGTPSLDAADARVRQAIAQSGLADAARKPTLGASAQYSGVQIPETVAPDPFGGSYQGIGLLSLNFKYTFDLWGGEKARWQAAVGQARAAEVDAQAARLTLSSNIARAYVALAQAFAANDVAKADHERAKQLLDLGRQRVAAGLDNQLQIRNAEASVASAEQQMQASEHEVETTRNAIAALLGKGPDRGRDIARPAVLDAPTPQVPSVLPSELLGHRPDVVAARWRVEAAQHGIKASKAAFYPTINLSAMAGLAAGSLGDLFSSEALLLQGGPAISLPIFDGGHLRNQLMKSDADYDLAVATYNQSLVGALREVADALHTARSLDGQMVSATQARDAAQSAWDIATSRYRAGLGTQLDVLAAQRPLLELDRQLTVLRAQRLAASIDLDRALGGGLVLNAPNSENIAKAATP</sequence>
<evidence type="ECO:0000256" key="8">
    <source>
        <dbReference type="ARBA" id="ARBA00023288"/>
    </source>
</evidence>
<dbReference type="PANTHER" id="PTHR30203:SF20">
    <property type="entry name" value="MULTIDRUG RESISTANCE OUTER MEMBRANE PROTEIN MDTP-RELATED"/>
    <property type="match status" value="1"/>
</dbReference>
<evidence type="ECO:0000256" key="4">
    <source>
        <dbReference type="ARBA" id="ARBA00022692"/>
    </source>
</evidence>
<keyword evidence="8 10" id="KW-0449">Lipoprotein</keyword>
<evidence type="ECO:0000256" key="10">
    <source>
        <dbReference type="RuleBase" id="RU362097"/>
    </source>
</evidence>
<keyword evidence="7 10" id="KW-0564">Palmitate</keyword>
<feature type="coiled-coil region" evidence="11">
    <location>
        <begin position="233"/>
        <end position="260"/>
    </location>
</feature>
<feature type="signal peptide" evidence="10">
    <location>
        <begin position="1"/>
        <end position="29"/>
    </location>
</feature>
<evidence type="ECO:0000256" key="3">
    <source>
        <dbReference type="ARBA" id="ARBA00022452"/>
    </source>
</evidence>
<keyword evidence="6 10" id="KW-0472">Membrane</keyword>
<comment type="caution">
    <text evidence="12">The sequence shown here is derived from an EMBL/GenBank/DDBJ whole genome shotgun (WGS) entry which is preliminary data.</text>
</comment>
<evidence type="ECO:0000256" key="7">
    <source>
        <dbReference type="ARBA" id="ARBA00023139"/>
    </source>
</evidence>
<evidence type="ECO:0000256" key="11">
    <source>
        <dbReference type="SAM" id="Coils"/>
    </source>
</evidence>
<dbReference type="Proteomes" id="UP001501083">
    <property type="component" value="Unassembled WGS sequence"/>
</dbReference>
<evidence type="ECO:0000256" key="5">
    <source>
        <dbReference type="ARBA" id="ARBA00022729"/>
    </source>
</evidence>
<name>A0ABP9LHN4_9GAMM</name>
<dbReference type="PANTHER" id="PTHR30203">
    <property type="entry name" value="OUTER MEMBRANE CATION EFFLUX PROTEIN"/>
    <property type="match status" value="1"/>
</dbReference>
<proteinExistence type="inferred from homology"/>
<dbReference type="Pfam" id="PF02321">
    <property type="entry name" value="OEP"/>
    <property type="match status" value="2"/>
</dbReference>
<gene>
    <name evidence="12" type="ORF">GCM10025759_20710</name>
</gene>
<reference evidence="13" key="1">
    <citation type="journal article" date="2019" name="Int. J. Syst. Evol. Microbiol.">
        <title>The Global Catalogue of Microorganisms (GCM) 10K type strain sequencing project: providing services to taxonomists for standard genome sequencing and annotation.</title>
        <authorList>
            <consortium name="The Broad Institute Genomics Platform"/>
            <consortium name="The Broad Institute Genome Sequencing Center for Infectious Disease"/>
            <person name="Wu L."/>
            <person name="Ma J."/>
        </authorList>
    </citation>
    <scope>NUCLEOTIDE SEQUENCE [LARGE SCALE GENOMIC DNA]</scope>
    <source>
        <strain evidence="13">JCM 19212</strain>
    </source>
</reference>
<protein>
    <submittedName>
        <fullName evidence="12">AdeC/AdeK/OprM family multidrug efflux complex outer membrane factor</fullName>
    </submittedName>
</protein>
<organism evidence="12 13">
    <name type="scientific">Lysobacter panacisoli</name>
    <dbReference type="NCBI Taxonomy" id="1255263"/>
    <lineage>
        <taxon>Bacteria</taxon>
        <taxon>Pseudomonadati</taxon>
        <taxon>Pseudomonadota</taxon>
        <taxon>Gammaproteobacteria</taxon>
        <taxon>Lysobacterales</taxon>
        <taxon>Lysobacteraceae</taxon>
        <taxon>Lysobacter</taxon>
    </lineage>
</organism>